<evidence type="ECO:0000313" key="1">
    <source>
        <dbReference type="EMBL" id="KLK91700.1"/>
    </source>
</evidence>
<evidence type="ECO:0000313" key="2">
    <source>
        <dbReference type="Proteomes" id="UP000035489"/>
    </source>
</evidence>
<gene>
    <name evidence="1" type="ORF">AA309_18565</name>
</gene>
<keyword evidence="2" id="KW-1185">Reference proteome</keyword>
<reference evidence="1 2" key="1">
    <citation type="submission" date="2015-05" db="EMBL/GenBank/DDBJ databases">
        <title>Draft genome sequence of Microvirga vignae strain BR3299, a novel nitrogen fixing bacteria isolated from Brazil semi-aired region.</title>
        <authorList>
            <person name="Zilli J.E."/>
            <person name="Passos S.R."/>
            <person name="Leite J."/>
            <person name="Baldani J.I."/>
            <person name="Xavier G.R."/>
            <person name="Rumjaneck N.G."/>
            <person name="Simoes-Araujo J.L."/>
        </authorList>
    </citation>
    <scope>NUCLEOTIDE SEQUENCE [LARGE SCALE GENOMIC DNA]</scope>
    <source>
        <strain evidence="1 2">BR3299</strain>
    </source>
</reference>
<name>A0A0H1R8Y7_9HYPH</name>
<dbReference type="RefSeq" id="WP_047190512.1">
    <property type="nucleotide sequence ID" value="NZ_LCYG01000047.1"/>
</dbReference>
<dbReference type="Proteomes" id="UP000035489">
    <property type="component" value="Unassembled WGS sequence"/>
</dbReference>
<dbReference type="PATRIC" id="fig|1225564.3.peg.4860"/>
<accession>A0A0H1R8Y7</accession>
<dbReference type="AlphaFoldDB" id="A0A0H1R8Y7"/>
<protein>
    <submittedName>
        <fullName evidence="1">Uncharacterized protein</fullName>
    </submittedName>
</protein>
<organism evidence="1 2">
    <name type="scientific">Microvirga vignae</name>
    <dbReference type="NCBI Taxonomy" id="1225564"/>
    <lineage>
        <taxon>Bacteria</taxon>
        <taxon>Pseudomonadati</taxon>
        <taxon>Pseudomonadota</taxon>
        <taxon>Alphaproteobacteria</taxon>
        <taxon>Hyphomicrobiales</taxon>
        <taxon>Methylobacteriaceae</taxon>
        <taxon>Microvirga</taxon>
    </lineage>
</organism>
<sequence length="61" mass="6678">MPHTTHVIEVGDVTAGIVVAVEGGFRFFAAGFAFKSLDLAIFASIEEASRAAREKLTRRRR</sequence>
<comment type="caution">
    <text evidence="1">The sequence shown here is derived from an EMBL/GenBank/DDBJ whole genome shotgun (WGS) entry which is preliminary data.</text>
</comment>
<proteinExistence type="predicted"/>
<dbReference type="EMBL" id="LCYG01000047">
    <property type="protein sequence ID" value="KLK91700.1"/>
    <property type="molecule type" value="Genomic_DNA"/>
</dbReference>